<dbReference type="SUPFAM" id="SSF57889">
    <property type="entry name" value="Cysteine-rich domain"/>
    <property type="match status" value="3"/>
</dbReference>
<keyword evidence="7" id="KW-0862">Zinc</keyword>
<dbReference type="InterPro" id="IPR011989">
    <property type="entry name" value="ARM-like"/>
</dbReference>
<dbReference type="SMART" id="SM00249">
    <property type="entry name" value="PHD"/>
    <property type="match status" value="2"/>
</dbReference>
<evidence type="ECO:0000256" key="1">
    <source>
        <dbReference type="ARBA" id="ARBA00001968"/>
    </source>
</evidence>
<dbReference type="InterPro" id="IPR004146">
    <property type="entry name" value="DC1"/>
</dbReference>
<evidence type="ECO:0000256" key="3">
    <source>
        <dbReference type="ARBA" id="ARBA00022448"/>
    </source>
</evidence>
<evidence type="ECO:0000256" key="8">
    <source>
        <dbReference type="ARBA" id="ARBA00022927"/>
    </source>
</evidence>
<keyword evidence="14" id="KW-1185">Reference proteome</keyword>
<protein>
    <recommendedName>
        <fullName evidence="15">PHD-type domain-containing protein</fullName>
    </recommendedName>
</protein>
<reference evidence="13 14" key="1">
    <citation type="journal article" date="2021" name="Plant Biotechnol. J.">
        <title>Multi-omics assisted identification of the key and species-specific regulatory components of drought-tolerant mechanisms in Gossypium stocksii.</title>
        <authorList>
            <person name="Yu D."/>
            <person name="Ke L."/>
            <person name="Zhang D."/>
            <person name="Wu Y."/>
            <person name="Sun Y."/>
            <person name="Mei J."/>
            <person name="Sun J."/>
            <person name="Sun Y."/>
        </authorList>
    </citation>
    <scope>NUCLEOTIDE SEQUENCE [LARGE SCALE GENOMIC DNA]</scope>
    <source>
        <strain evidence="14">cv. E1</strain>
        <tissue evidence="13">Leaf</tissue>
    </source>
</reference>
<evidence type="ECO:0000256" key="10">
    <source>
        <dbReference type="PROSITE-ProRule" id="PRU00259"/>
    </source>
</evidence>
<comment type="cofactor">
    <cofactor evidence="1">
        <name>a divalent metal cation</name>
        <dbReference type="ChEBI" id="CHEBI:60240"/>
    </cofactor>
</comment>
<evidence type="ECO:0000256" key="6">
    <source>
        <dbReference type="ARBA" id="ARBA00022771"/>
    </source>
</evidence>
<evidence type="ECO:0000313" key="14">
    <source>
        <dbReference type="Proteomes" id="UP000828251"/>
    </source>
</evidence>
<evidence type="ECO:0000313" key="13">
    <source>
        <dbReference type="EMBL" id="KAH1083771.1"/>
    </source>
</evidence>
<keyword evidence="3" id="KW-0813">Transport</keyword>
<dbReference type="InterPro" id="IPR046349">
    <property type="entry name" value="C1-like_sf"/>
</dbReference>
<dbReference type="FunFam" id="1.25.10.10:FF:000009">
    <property type="entry name" value="Importin subunit alpha"/>
    <property type="match status" value="1"/>
</dbReference>
<dbReference type="Pfam" id="PF00514">
    <property type="entry name" value="Arm"/>
    <property type="match status" value="7"/>
</dbReference>
<dbReference type="Pfam" id="PF16186">
    <property type="entry name" value="Arm_3"/>
    <property type="match status" value="1"/>
</dbReference>
<dbReference type="AlphaFoldDB" id="A0A9D3VIY9"/>
<dbReference type="CDD" id="cd15489">
    <property type="entry name" value="PHD_SF"/>
    <property type="match status" value="1"/>
</dbReference>
<dbReference type="OrthoDB" id="10376127at2759"/>
<evidence type="ECO:0000256" key="5">
    <source>
        <dbReference type="ARBA" id="ARBA00022737"/>
    </source>
</evidence>
<name>A0A9D3VIY9_9ROSI</name>
<feature type="repeat" description="ARM" evidence="10">
    <location>
        <begin position="458"/>
        <end position="486"/>
    </location>
</feature>
<dbReference type="InterPro" id="IPR016024">
    <property type="entry name" value="ARM-type_fold"/>
</dbReference>
<dbReference type="InterPro" id="IPR013083">
    <property type="entry name" value="Znf_RING/FYVE/PHD"/>
</dbReference>
<dbReference type="InterPro" id="IPR002219">
    <property type="entry name" value="PKC_DAG/PE"/>
</dbReference>
<dbReference type="EMBL" id="JAIQCV010000007">
    <property type="protein sequence ID" value="KAH1083771.1"/>
    <property type="molecule type" value="Genomic_DNA"/>
</dbReference>
<dbReference type="PROSITE" id="PS50081">
    <property type="entry name" value="ZF_DAG_PE_2"/>
    <property type="match status" value="1"/>
</dbReference>
<dbReference type="SUPFAM" id="SSF48371">
    <property type="entry name" value="ARM repeat"/>
    <property type="match status" value="2"/>
</dbReference>
<dbReference type="GO" id="GO:0015031">
    <property type="term" value="P:protein transport"/>
    <property type="evidence" value="ECO:0007669"/>
    <property type="project" value="UniProtKB-KW"/>
</dbReference>
<dbReference type="InterPro" id="IPR019787">
    <property type="entry name" value="Znf_PHD-finger"/>
</dbReference>
<keyword evidence="5" id="KW-0677">Repeat</keyword>
<dbReference type="InterPro" id="IPR032413">
    <property type="entry name" value="Arm_3"/>
</dbReference>
<organism evidence="13 14">
    <name type="scientific">Gossypium stocksii</name>
    <dbReference type="NCBI Taxonomy" id="47602"/>
    <lineage>
        <taxon>Eukaryota</taxon>
        <taxon>Viridiplantae</taxon>
        <taxon>Streptophyta</taxon>
        <taxon>Embryophyta</taxon>
        <taxon>Tracheophyta</taxon>
        <taxon>Spermatophyta</taxon>
        <taxon>Magnoliopsida</taxon>
        <taxon>eudicotyledons</taxon>
        <taxon>Gunneridae</taxon>
        <taxon>Pentapetalae</taxon>
        <taxon>rosids</taxon>
        <taxon>malvids</taxon>
        <taxon>Malvales</taxon>
        <taxon>Malvaceae</taxon>
        <taxon>Malvoideae</taxon>
        <taxon>Gossypium</taxon>
    </lineage>
</organism>
<dbReference type="PROSITE" id="PS50016">
    <property type="entry name" value="ZF_PHD_2"/>
    <property type="match status" value="1"/>
</dbReference>
<dbReference type="CDD" id="cd20805">
    <property type="entry name" value="C1_DGK_rpt2"/>
    <property type="match status" value="1"/>
</dbReference>
<keyword evidence="4" id="KW-0479">Metal-binding</keyword>
<dbReference type="Gene3D" id="3.30.40.10">
    <property type="entry name" value="Zinc/RING finger domain, C3HC4 (zinc finger)"/>
    <property type="match status" value="1"/>
</dbReference>
<dbReference type="InterPro" id="IPR001965">
    <property type="entry name" value="Znf_PHD"/>
</dbReference>
<dbReference type="InterPro" id="IPR027806">
    <property type="entry name" value="HARBI1_dom"/>
</dbReference>
<dbReference type="Gene3D" id="1.25.10.10">
    <property type="entry name" value="Leucine-rich Repeat Variant"/>
    <property type="match status" value="2"/>
</dbReference>
<keyword evidence="8" id="KW-0653">Protein transport</keyword>
<dbReference type="InterPro" id="IPR000225">
    <property type="entry name" value="Armadillo"/>
</dbReference>
<dbReference type="GO" id="GO:0008270">
    <property type="term" value="F:zinc ion binding"/>
    <property type="evidence" value="ECO:0007669"/>
    <property type="project" value="UniProtKB-KW"/>
</dbReference>
<dbReference type="Proteomes" id="UP000828251">
    <property type="component" value="Unassembled WGS sequence"/>
</dbReference>
<comment type="caution">
    <text evidence="13">The sequence shown here is derived from an EMBL/GenBank/DDBJ whole genome shotgun (WGS) entry which is preliminary data.</text>
</comment>
<dbReference type="Pfam" id="PF13359">
    <property type="entry name" value="DDE_Tnp_4"/>
    <property type="match status" value="1"/>
</dbReference>
<feature type="domain" description="Phorbol-ester/DAG-type" evidence="12">
    <location>
        <begin position="255"/>
        <end position="312"/>
    </location>
</feature>
<evidence type="ECO:0000259" key="12">
    <source>
        <dbReference type="PROSITE" id="PS50081"/>
    </source>
</evidence>
<dbReference type="GO" id="GO:0005634">
    <property type="term" value="C:nucleus"/>
    <property type="evidence" value="ECO:0007669"/>
    <property type="project" value="UniProtKB-ARBA"/>
</dbReference>
<gene>
    <name evidence="13" type="ORF">J1N35_023532</name>
</gene>
<evidence type="ECO:0000256" key="4">
    <source>
        <dbReference type="ARBA" id="ARBA00022723"/>
    </source>
</evidence>
<dbReference type="PANTHER" id="PTHR23316">
    <property type="entry name" value="IMPORTIN ALPHA"/>
    <property type="match status" value="1"/>
</dbReference>
<dbReference type="SMART" id="SM00185">
    <property type="entry name" value="ARM"/>
    <property type="match status" value="12"/>
</dbReference>
<evidence type="ECO:0000256" key="9">
    <source>
        <dbReference type="PROSITE-ProRule" id="PRU00146"/>
    </source>
</evidence>
<dbReference type="Pfam" id="PF03107">
    <property type="entry name" value="C1_2"/>
    <property type="match status" value="3"/>
</dbReference>
<dbReference type="PROSITE" id="PS50176">
    <property type="entry name" value="ARM_REPEAT"/>
    <property type="match status" value="1"/>
</dbReference>
<evidence type="ECO:0000256" key="7">
    <source>
        <dbReference type="ARBA" id="ARBA00022833"/>
    </source>
</evidence>
<keyword evidence="6 9" id="KW-0863">Zinc-finger</keyword>
<evidence type="ECO:0008006" key="15">
    <source>
        <dbReference type="Google" id="ProtNLM"/>
    </source>
</evidence>
<evidence type="ECO:0000259" key="11">
    <source>
        <dbReference type="PROSITE" id="PS50016"/>
    </source>
</evidence>
<evidence type="ECO:0000256" key="2">
    <source>
        <dbReference type="ARBA" id="ARBA00010394"/>
    </source>
</evidence>
<dbReference type="SMART" id="SM00109">
    <property type="entry name" value="C1"/>
    <property type="match status" value="3"/>
</dbReference>
<comment type="similarity">
    <text evidence="2">Belongs to the importin alpha family.</text>
</comment>
<accession>A0A9D3VIY9</accession>
<sequence>MDIIGPPCNHTSHMSDIYLMETKESRCEECGGEISGTAFTCDSCKVWKHISCADKLNRDLPLEIIHPLHLQHRLQLQPDNFEDFICDQCLYISTGHRYECSSCDFRLDPTCASSVSGQLPKDQEPLRFKDGKRKRIFHYSHGDELGFFKYRKLREEDYDCIWCEKHLLLSEVCHGCTGYCKFYLHQVRSDKIPRTLSHSFHPNHPLRLSCTYEYTYCNVCFNSSHSFTPFYVCEMCSFRLDFDCAKRSPSLKLDCHHYLLTFVKDFNKIGMEGQDSYCKACGKHCVGANVYRCVQCHFSVHLKCVVPSSATHKYHRHPLTMIELIKEDDSEKYYCDVCENERNPKDPVYYCQSCTFIAHIQCVLDQDSFIEDDSGKYYCDFCEEERNPNDDIYYCEECNGQTIAHIECMLAEVEDNTEIRKNIHEERFRKELENVVARFMKFLSNECRPPIEEVIQAGVVPSFVELLGSPSDYVREHAVLALGNIAAVSFRCRDLVLGHGALLPLLALLNEPVSRSMLRNATWTLSRFCQPPFDQVKLVLPTLARLIHSKDEVVLAKVCRALSYLSDGTNDKIQAVIEAGVLGRLVELLMHPSPSVITSALYTVRNIVSGDNVQIQAVIEADIIAPLVYLLQNAEFDIKKQAVCAISNATSGGTHDQIRFLVSQGCIKPLCDLLNCPDPKVVAVCLKGLENMLKVGEVDKNMGTTSGVNLYAQMIDDAKGREKTGNLRSHDNTNIYKKAVEVVETYCDYVREQVVLALGNIAAGSLRCRDLVLGHGALLPLLALLNEPVSRSMLRNATWTLSRFCKPEKCYMDTVKLVLPTLAHLIHSKDEVILAKACRALSYLSDGTNDKIQAVIEAGVLGRLVELLMHPSPLVITPALYTVRNIVSGDNVQTQCVISHQALPCLLKLLTNNYEKSIKVVACSTISNITARNEELIQAIIEANIIAPLVHLLQNAEFDIKKQALKAISNATSGGTHNQIRFLVSQGCIKPLCDLFYYNYIKDVTICLQGLENVLKVEEADKNMGITGGVNLYAQMIHATEFSKNIKYLPCFNNTETYEKGAKVLKLLKQSSILQGFEDRDLGFGFMILDSRFGILGLRVVLRANLKLYKLIIRLPNESTPSEIINNPRFYSYFKDCIGALDVIYDHASVSLNIQGRFRSRKGRMTQNVLVVITFDLRFSYVLAGWEGSVHDSRILSDALSRPRGLRISKGKYYLADTRYDIRNRYINLYHGV</sequence>
<feature type="domain" description="PHD-type" evidence="11">
    <location>
        <begin position="332"/>
        <end position="385"/>
    </location>
</feature>
<proteinExistence type="inferred from homology"/>